<dbReference type="PROSITE" id="PS00830">
    <property type="entry name" value="GREAB_2"/>
    <property type="match status" value="1"/>
</dbReference>
<dbReference type="InterPro" id="IPR036953">
    <property type="entry name" value="GreA/GreB_C_sf"/>
</dbReference>
<dbReference type="SUPFAM" id="SSF54534">
    <property type="entry name" value="FKBP-like"/>
    <property type="match status" value="1"/>
</dbReference>
<dbReference type="InterPro" id="IPR018151">
    <property type="entry name" value="TF_GreA/GreB_CS"/>
</dbReference>
<dbReference type="Pfam" id="PF01272">
    <property type="entry name" value="GreA_GreB"/>
    <property type="match status" value="1"/>
</dbReference>
<dbReference type="OrthoDB" id="192847at2"/>
<dbReference type="EMBL" id="FNRJ01000005">
    <property type="protein sequence ID" value="SEA65563.1"/>
    <property type="molecule type" value="Genomic_DNA"/>
</dbReference>
<evidence type="ECO:0000313" key="3">
    <source>
        <dbReference type="Proteomes" id="UP000242469"/>
    </source>
</evidence>
<keyword evidence="3" id="KW-1185">Reference proteome</keyword>
<dbReference type="Gene3D" id="3.10.50.30">
    <property type="entry name" value="Transcription elongation factor, GreA/GreB, C-terminal domain"/>
    <property type="match status" value="1"/>
</dbReference>
<evidence type="ECO:0000313" key="2">
    <source>
        <dbReference type="EMBL" id="SEA65563.1"/>
    </source>
</evidence>
<dbReference type="AlphaFoldDB" id="A0A1H4CYI9"/>
<feature type="domain" description="Transcription elongation factor GreA/GreB C-terminal" evidence="1">
    <location>
        <begin position="53"/>
        <end position="123"/>
    </location>
</feature>
<dbReference type="GO" id="GO:0032784">
    <property type="term" value="P:regulation of DNA-templated transcription elongation"/>
    <property type="evidence" value="ECO:0007669"/>
    <property type="project" value="InterPro"/>
</dbReference>
<dbReference type="Proteomes" id="UP000242469">
    <property type="component" value="Unassembled WGS sequence"/>
</dbReference>
<name>A0A1H4CYI9_9GAMM</name>
<reference evidence="3" key="1">
    <citation type="submission" date="2016-10" db="EMBL/GenBank/DDBJ databases">
        <authorList>
            <person name="Varghese N."/>
            <person name="Submissions S."/>
        </authorList>
    </citation>
    <scope>NUCLEOTIDE SEQUENCE [LARGE SCALE GENOMIC DNA]</scope>
    <source>
        <strain evidence="3">DSM 11526</strain>
    </source>
</reference>
<dbReference type="GO" id="GO:0016301">
    <property type="term" value="F:kinase activity"/>
    <property type="evidence" value="ECO:0007669"/>
    <property type="project" value="UniProtKB-KW"/>
</dbReference>
<organism evidence="2 3">
    <name type="scientific">Marinobacterium iners DSM 11526</name>
    <dbReference type="NCBI Taxonomy" id="1122198"/>
    <lineage>
        <taxon>Bacteria</taxon>
        <taxon>Pseudomonadati</taxon>
        <taxon>Pseudomonadota</taxon>
        <taxon>Gammaproteobacteria</taxon>
        <taxon>Oceanospirillales</taxon>
        <taxon>Oceanospirillaceae</taxon>
        <taxon>Marinobacterium</taxon>
    </lineage>
</organism>
<sequence>MNNLIASSLRRFLDRMSQFFITGDSLSLCRPLHLLSVYCRIEQLNKATDAKSRARLGNLLLLEVVETHEIFILELVTPSAAAPDEQRISVFSPLGSALLGMKSGETCSLGFMGHNLSFRLIKVIG</sequence>
<protein>
    <submittedName>
        <fullName evidence="2">Regulator of nucleoside diphosphate kinase</fullName>
    </submittedName>
</protein>
<keyword evidence="2" id="KW-0418">Kinase</keyword>
<gene>
    <name evidence="2" type="ORF">SAMN02745729_105215</name>
</gene>
<dbReference type="InterPro" id="IPR001437">
    <property type="entry name" value="Tscrpt_elong_fac_GreA/B_C"/>
</dbReference>
<dbReference type="GO" id="GO:0003677">
    <property type="term" value="F:DNA binding"/>
    <property type="evidence" value="ECO:0007669"/>
    <property type="project" value="InterPro"/>
</dbReference>
<keyword evidence="2" id="KW-0808">Transferase</keyword>
<evidence type="ECO:0000259" key="1">
    <source>
        <dbReference type="Pfam" id="PF01272"/>
    </source>
</evidence>
<dbReference type="RefSeq" id="WP_091825679.1">
    <property type="nucleotide sequence ID" value="NZ_FNRJ01000005.1"/>
</dbReference>
<dbReference type="STRING" id="1122198.SAMN02745729_105215"/>
<proteinExistence type="predicted"/>
<accession>A0A1H4CYI9</accession>